<sequence>MLRYESAFFEVPSRGLGACSLPPESSVAVSNAFSPGYVRAGVDNVKSRDGKQKNHDFKADSPDHRHCVGPSRQPCATPALFLSQGKYPGLPPGFHHTGVSGDDETDPHLHASFFQSYCGEKALCQTDIHRCSSWQSPSRGAEQLMDRTAGTDLVSGRSDCRFASSPVPPGAYFRGIRTSQGTQRDSGFALEARARTQQLVQNGSGLVERSQCRRTSHCASPPSSSAHDDAGLSAKISRNLDAGISKVTCVCTEPHGTGSSRSRPYGASASLHSRQLYTEGMAASVHPFSSYRSLPSAAHKTLRTSGLDPRLQGHHRVSPIETRGSCFASVKAMLASVFACVWLCVSIVRAGLAVYLRGVLDCLSVHRFLVYCFRSPVICQKSISCLLLNGGLFLGLIQFFTHILMPVIAAVSSFLICFIATLVSLFSTYTAAEKQGSPPLPPTLAASAQAADVPPALPLLSLDVFSPFAVALVSFFPSLGSDYDPTGPVATERATPGVGVSPLGLQAVRPGAATVAWLVPLIECALWSLFRFFVLYPLYCCNSLFNSLWYRDIADTAAALLLQDEETSSRERTNQLSGMNGPSRRVSSAEPNASHSCPEASCVFRFASPGDRFEFHTRGAGDTREGDAPPMRREEACEGRRTEGTGGHGVSSFCSSLQLKRRPRDQASSSVSSALPTTWKERPSGSFCARLWTLWVRSGDQRGRWQETQGAVPLELGKDEPTDFVGEQSALEARERHTDTGGNGASRLGKLTRAVVRRGSRTFAWSSFFRGKWRLSSPPHPWEGRKDSDDEDGFPSLFGFFAPVYEWFSPAEKHASSAVPPVSPSAFYSASFFSSSPCPPAVGGPSSGGVSPCEFALRLLLHYVWWIGASVLLPLIPFIGPPLSLINLSWLFAFYCFDWHDYLPYTSFSCASAEHLDTWSEGDDGGEGCLGPQIAREELGLRSLPENCRCSTRGGPRRRPCQQASCFLASSSRDRHAPGASISGRRLLGLTIGENDALYFSSFSSLSPFSSHDPPCRPSPSASHQALCGDTETLGDGGAHSVGCMGRGRGRTATGAWPSGSEGGEEAEEAFARRVNAWIKSQQRYLKSTKHDARRALSPQMKMRIQRLAALFATKTEAKHMRENKEENQGRDVSSLALPSRRGLAEGATPNGPETFSWQPQAEPVRRGVSSVWGVSPACSCCTAPAAAPVFPAFPTREDQNSRVQVQDREGSRPLKTEADGRMANRENRQERRILFVGEMRSRVKYFEEHWLYFAGFGLPLCLVQFVCSSFVDYGVLSMLFPVCIVTSLHALPLRWVSRSDESLLGPYALFRRLPIFAPIQLLTRYMLRVVVDLSALRSVRSVCNYSSVIRDPSNAIHVRDRDGSRVPPVPAVACFSWLVDREELAAASAVHKTTWIRRDFSTWIALRRFPLYPQQPNCFLLVFPSVPHSPCSCSPGEQTRVDAFVRAWSLSPFLFSSSVAFTCLLFCQSVSVLLSYLFCASPVSPRLPLLAGSLPTRPSLLRTGVRSPSFGGKLASAPIRTGRSLRPGGSVLFPEKTPFDDGRGLPLLFLHDLPLPSRWSALLRRPLATKAHPGAPRKMRAASQPTQQMPQRPPLRAGSRKKASSGTRGSRVSTCTHPLLRSGIWARAWLRFAWARAAMRVHCPASLWRRRRRSRTPTQKTTTPLPAFAHASKASNRSSPTPTLSTGLLSLSLHASSSSSLVSETAPVQNKNSTASAWLPRDGTLETVPTQPPSHPKFWVVILGVLNFVCYEMQSATAFTSTIDPDIFYVIWSIFCYILWLNNSERTNLVLVANKTAEVQPLMFLRFFGKDLSFPASSLQIIYLCNIVMIILTCRRLLRSLMIFVFELGFLMNMNGQAIAYLTRYSRLRKFNIKWCTFAAQPADTDSDYTYTSKFASRFGSMADSCAATDPDSPAQAPGPQRAAPVAPGANWPEHDGGRPGQRPVGEALDEDAFEKIRQLQEVAKKAPREHLPAARLGLQRSRESLREGKTFLRATTQCRDQRLRKLRLRHAAMEKRLQDEFGTANLPRQLHPKYIEKSKTSKIRNWLLIHYVYDYPPALFIRSERIELVHKPVAKQVADLLFKEIVRDQSELEAGKHPVVSHVPLAPPTGPENPNSDGADANFKDAADAQIGQSADMQALVSALPPAVAQTLTTGLGGVPAAPALGEVEADGEEPGPQSPSPSTGAPATPPPASPPSAGLEAPTPLEAKPAPAKVPGEPAAVREACASTTASAPTEESQEPAGDRKALRIPLLKSHSLTPPAPLLGGQREAPRFHPGAAPETRKLEPPARGASAAFSLLQAQDSEEFEPLEGNFDFHVLDKQTASLPEHLRTKHFETQTPFSISVSPDQADVAAHLNREAAARPPETHPQNQVQGDQDGDPSHTRLEVGAPPAVTERRPPFSSFGALFSSSPSHARAFEGDPSLAGPSATCVSVDSPRCVSESTASRVMKEDFAETRGSSRPSLAHADPTAGIAGRPLWAGETGRRARKIRKPAPASDSEGECRRIVWGRTSEAILSGSDAEAACSGDESSDTASKQEYKWLQEGPWRTRKSWAGTFGSIARFSQSEDSSEASRESDEEKKAAELLMRPYLFQERVRACERREPLADRSSEAEAAPGPGLLPRAPPRCMVRHRTVDLAEDSWDEDLAPGREGRRGDVELVPRERRSETDLNRQQTERKPSSRMAYRPSAFHGFELPALFGSGTVAAADPSEKAPQPGLEAPRTAQLDPPEDPQRAPNGGDAATASWAPEALPAWAPVPASPAAPANPGNFLSPNATMESDFMKPRGRANAVLCLTGLEFGPSEEEEEELAVKREYIDLFLKPEEADELMKDVDLSGHGKFNDAMFRRAVVILYSMRKKLLKSLKSQASIASTVSRMISVLLWVISFIILLLVLGVDINTVIVSGAACLSAIIVALSYFYQNFVTAVLFIAVSNPFNVGDRVRIDGGEILYVRKIRTYTSEFETVHGRPVFYSNAVLFNRVITNESRSKNSCFEIPLVLDIRTPESSIRQLQAAMQRYLESRSLEFVKDTFRLFVTSVQPGRQIDVSLWMTCVEGWGNVLKVLRTRTEVYFYLLKQLARLHISFQLPLQPIHFPSTSGASLQTAGSGNPAAGRLTPASPQERKVVSAAAATQQFQNATAHGQSLPAALAPHAWGDVCLQPEVSPFWSSPLVGEGSPGAECTRFGFLPSSAQLGGDEAVSSSGRRHFWERPGALASGVCASASCVGLQGDRGARCGETGRHEASPLDRGARLWNSGSVAAGTRKKLVEKRKCTTPAVSVSFREDRETDVALGAYCGEEDSPPVPKQRVRVSGVLRARRGDTENMRRRGRRQERELRLSLKASESSDRGSCRDRERQALLFQGEQQGSATWVCTASRNRETEEKKSPGLSERRFSQLSSRD</sequence>
<feature type="region of interest" description="Disordered" evidence="3">
    <location>
        <begin position="1045"/>
        <end position="1068"/>
    </location>
</feature>
<feature type="transmembrane region" description="Helical" evidence="4">
    <location>
        <begin position="2875"/>
        <end position="2895"/>
    </location>
</feature>
<name>S7WBH0_TOXGG</name>
<feature type="region of interest" description="Disordered" evidence="3">
    <location>
        <begin position="616"/>
        <end position="677"/>
    </location>
</feature>
<feature type="region of interest" description="Disordered" evidence="3">
    <location>
        <begin position="3376"/>
        <end position="3400"/>
    </location>
</feature>
<evidence type="ECO:0000259" key="5">
    <source>
        <dbReference type="Pfam" id="PF00924"/>
    </source>
</evidence>
<dbReference type="SUPFAM" id="SSF50182">
    <property type="entry name" value="Sm-like ribonucleoproteins"/>
    <property type="match status" value="1"/>
</dbReference>
<feature type="compositionally biased region" description="Low complexity" evidence="3">
    <location>
        <begin position="2614"/>
        <end position="2624"/>
    </location>
</feature>
<dbReference type="EMBL" id="AAQM03000118">
    <property type="protein sequence ID" value="EPR61873.1"/>
    <property type="molecule type" value="Genomic_DNA"/>
</dbReference>
<dbReference type="PANTHER" id="PTHR31618:SF1">
    <property type="entry name" value="EF-HAND DOMAIN-CONTAINING PROTEIN"/>
    <property type="match status" value="1"/>
</dbReference>
<feature type="compositionally biased region" description="Basic and acidic residues" evidence="3">
    <location>
        <begin position="616"/>
        <end position="643"/>
    </location>
</feature>
<comment type="subcellular location">
    <subcellularLocation>
        <location evidence="1">Membrane</location>
        <topology evidence="1">Multi-pass membrane protein</topology>
    </subcellularLocation>
</comment>
<feature type="region of interest" description="Disordered" evidence="3">
    <location>
        <begin position="46"/>
        <end position="69"/>
    </location>
</feature>
<feature type="compositionally biased region" description="Basic and acidic residues" evidence="3">
    <location>
        <begin position="2649"/>
        <end position="2681"/>
    </location>
</feature>
<protein>
    <submittedName>
        <fullName evidence="6">Transporter, small conductance mechanosensitive ion channel (MscS) family protein</fullName>
    </submittedName>
</protein>
<feature type="region of interest" description="Disordered" evidence="3">
    <location>
        <begin position="2363"/>
        <end position="2401"/>
    </location>
</feature>
<evidence type="ECO:0000256" key="1">
    <source>
        <dbReference type="ARBA" id="ARBA00004141"/>
    </source>
</evidence>
<feature type="region of interest" description="Disordered" evidence="3">
    <location>
        <begin position="1570"/>
        <end position="1615"/>
    </location>
</feature>
<feature type="transmembrane region" description="Helical" evidence="4">
    <location>
        <begin position="1842"/>
        <end position="1863"/>
    </location>
</feature>
<feature type="region of interest" description="Disordered" evidence="3">
    <location>
        <begin position="2604"/>
        <end position="2629"/>
    </location>
</feature>
<dbReference type="GO" id="GO:0006820">
    <property type="term" value="P:monoatomic anion transport"/>
    <property type="evidence" value="ECO:0007669"/>
    <property type="project" value="TreeGrafter"/>
</dbReference>
<feature type="transmembrane region" description="Helical" evidence="4">
    <location>
        <begin position="403"/>
        <end position="426"/>
    </location>
</feature>
<comment type="similarity">
    <text evidence="2">Belongs to the MscS (TC 1.A.23) family.</text>
</comment>
<proteinExistence type="inferred from homology"/>
<dbReference type="InterPro" id="IPR006685">
    <property type="entry name" value="MscS_channel_2nd"/>
</dbReference>
<feature type="region of interest" description="Disordered" evidence="3">
    <location>
        <begin position="2099"/>
        <end position="2124"/>
    </location>
</feature>
<comment type="caution">
    <text evidence="6">The sequence shown here is derived from an EMBL/GenBank/DDBJ whole genome shotgun (WGS) entry which is preliminary data.</text>
</comment>
<evidence type="ECO:0000256" key="2">
    <source>
        <dbReference type="ARBA" id="ARBA00008017"/>
    </source>
</evidence>
<feature type="transmembrane region" description="Helical" evidence="4">
    <location>
        <begin position="2902"/>
        <end position="2921"/>
    </location>
</feature>
<dbReference type="Proteomes" id="UP000005641">
    <property type="component" value="Unassembled WGS sequence"/>
</dbReference>
<dbReference type="GO" id="GO:0008381">
    <property type="term" value="F:mechanosensitive monoatomic ion channel activity"/>
    <property type="evidence" value="ECO:0007669"/>
    <property type="project" value="TreeGrafter"/>
</dbReference>
<feature type="region of interest" description="Disordered" evidence="3">
    <location>
        <begin position="2643"/>
        <end position="2688"/>
    </location>
</feature>
<feature type="transmembrane region" description="Helical" evidence="4">
    <location>
        <begin position="377"/>
        <end position="397"/>
    </location>
</feature>
<reference evidence="6 7" key="1">
    <citation type="submission" date="2006-05" db="EMBL/GenBank/DDBJ databases">
        <authorList>
            <person name="Paulsen I."/>
        </authorList>
    </citation>
    <scope>NUCLEOTIDE SEQUENCE [LARGE SCALE GENOMIC DNA]</scope>
    <source>
        <strain evidence="6 7">GT1</strain>
    </source>
</reference>
<feature type="region of interest" description="Disordered" evidence="3">
    <location>
        <begin position="2170"/>
        <end position="2246"/>
    </location>
</feature>
<feature type="compositionally biased region" description="Polar residues" evidence="3">
    <location>
        <begin position="574"/>
        <end position="595"/>
    </location>
</feature>
<feature type="region of interest" description="Disordered" evidence="3">
    <location>
        <begin position="1198"/>
        <end position="1224"/>
    </location>
</feature>
<reference evidence="6 7" key="2">
    <citation type="submission" date="2013-05" db="EMBL/GenBank/DDBJ databases">
        <authorList>
            <person name="Sibley D."/>
            <person name="Venepally P."/>
            <person name="Karamycheva S."/>
            <person name="Hadjithomas M."/>
            <person name="Khan A."/>
            <person name="Brunk B."/>
            <person name="Roos D."/>
            <person name="Caler E."/>
            <person name="Lorenzi H."/>
        </authorList>
    </citation>
    <scope>NUCLEOTIDE SEQUENCE [LARGE SCALE GENOMIC DNA]</scope>
    <source>
        <strain evidence="6 7">GT1</strain>
    </source>
</reference>
<feature type="compositionally biased region" description="Basic and acidic residues" evidence="3">
    <location>
        <begin position="46"/>
        <end position="66"/>
    </location>
</feature>
<feature type="compositionally biased region" description="Low complexity" evidence="3">
    <location>
        <begin position="1051"/>
        <end position="1060"/>
    </location>
</feature>
<dbReference type="PANTHER" id="PTHR31618">
    <property type="entry name" value="MECHANOSENSITIVE ION CHANNEL PROTEIN 5"/>
    <property type="match status" value="1"/>
</dbReference>
<feature type="region of interest" description="Disordered" evidence="3">
    <location>
        <begin position="1907"/>
        <end position="1947"/>
    </location>
</feature>
<accession>S7WBH0</accession>
<feature type="region of interest" description="Disordered" evidence="3">
    <location>
        <begin position="2707"/>
        <end position="2746"/>
    </location>
</feature>
<feature type="transmembrane region" description="Helical" evidence="4">
    <location>
        <begin position="515"/>
        <end position="539"/>
    </location>
</feature>
<evidence type="ECO:0000313" key="7">
    <source>
        <dbReference type="Proteomes" id="UP000005641"/>
    </source>
</evidence>
<feature type="compositionally biased region" description="Polar residues" evidence="3">
    <location>
        <begin position="2229"/>
        <end position="2238"/>
    </location>
</feature>
<feature type="compositionally biased region" description="Basic and acidic residues" evidence="3">
    <location>
        <begin position="2604"/>
        <end position="2613"/>
    </location>
</feature>
<evidence type="ECO:0000256" key="4">
    <source>
        <dbReference type="SAM" id="Phobius"/>
    </source>
</evidence>
<feature type="compositionally biased region" description="Polar residues" evidence="3">
    <location>
        <begin position="666"/>
        <end position="676"/>
    </location>
</feature>
<feature type="region of interest" description="Disordered" evidence="3">
    <location>
        <begin position="565"/>
        <end position="596"/>
    </location>
</feature>
<feature type="compositionally biased region" description="Polar residues" evidence="3">
    <location>
        <begin position="3098"/>
        <end position="3107"/>
    </location>
</feature>
<evidence type="ECO:0000313" key="6">
    <source>
        <dbReference type="EMBL" id="EPR61873.1"/>
    </source>
</evidence>
<feature type="compositionally biased region" description="Polar residues" evidence="3">
    <location>
        <begin position="1605"/>
        <end position="1615"/>
    </location>
</feature>
<feature type="region of interest" description="Disordered" evidence="3">
    <location>
        <begin position="1143"/>
        <end position="1162"/>
    </location>
</feature>
<dbReference type="InterPro" id="IPR016688">
    <property type="entry name" value="MscS-like_plants/fungi"/>
</dbReference>
<dbReference type="GO" id="GO:0005886">
    <property type="term" value="C:plasma membrane"/>
    <property type="evidence" value="ECO:0007669"/>
    <property type="project" value="TreeGrafter"/>
</dbReference>
<dbReference type="Pfam" id="PF00924">
    <property type="entry name" value="MS_channel_2nd"/>
    <property type="match status" value="1"/>
</dbReference>
<dbReference type="InterPro" id="IPR010920">
    <property type="entry name" value="LSM_dom_sf"/>
</dbReference>
<feature type="region of interest" description="Disordered" evidence="3">
    <location>
        <begin position="3098"/>
        <end position="3122"/>
    </location>
</feature>
<dbReference type="OrthoDB" id="544685at2759"/>
<keyword evidence="4" id="KW-0812">Transmembrane</keyword>
<feature type="compositionally biased region" description="Low complexity" evidence="3">
    <location>
        <begin position="1915"/>
        <end position="1931"/>
    </location>
</feature>
<feature type="region of interest" description="Disordered" evidence="3">
    <location>
        <begin position="2452"/>
        <end position="2504"/>
    </location>
</feature>
<keyword evidence="4" id="KW-1133">Transmembrane helix</keyword>
<feature type="region of interest" description="Disordered" evidence="3">
    <location>
        <begin position="1651"/>
        <end position="1684"/>
    </location>
</feature>
<organism evidence="6 7">
    <name type="scientific">Toxoplasma gondii (strain ATCC 50853 / GT1)</name>
    <dbReference type="NCBI Taxonomy" id="507601"/>
    <lineage>
        <taxon>Eukaryota</taxon>
        <taxon>Sar</taxon>
        <taxon>Alveolata</taxon>
        <taxon>Apicomplexa</taxon>
        <taxon>Conoidasida</taxon>
        <taxon>Coccidia</taxon>
        <taxon>Eucoccidiorida</taxon>
        <taxon>Eimeriorina</taxon>
        <taxon>Sarcocystidae</taxon>
        <taxon>Toxoplasma</taxon>
    </lineage>
</organism>
<gene>
    <name evidence="6" type="ORF">TGGT1_234410</name>
</gene>
<dbReference type="VEuPathDB" id="ToxoDB:TGGT1_234410"/>
<evidence type="ECO:0000256" key="3">
    <source>
        <dbReference type="SAM" id="MobiDB-lite"/>
    </source>
</evidence>
<keyword evidence="4" id="KW-0472">Membrane</keyword>
<feature type="domain" description="Mechanosensitive ion channel MscS" evidence="5">
    <location>
        <begin position="2923"/>
        <end position="2988"/>
    </location>
</feature>
<feature type="transmembrane region" description="Helical" evidence="4">
    <location>
        <begin position="332"/>
        <end position="356"/>
    </location>
</feature>
<feature type="transmembrane region" description="Helical" evidence="4">
    <location>
        <begin position="1813"/>
        <end position="1835"/>
    </location>
</feature>